<keyword evidence="2" id="KW-1185">Reference proteome</keyword>
<feature type="transmembrane region" description="Helical" evidence="1">
    <location>
        <begin position="141"/>
        <end position="165"/>
    </location>
</feature>
<evidence type="ECO:0000313" key="3">
    <source>
        <dbReference type="RefSeq" id="XP_033239254.1"/>
    </source>
</evidence>
<keyword evidence="1" id="KW-1133">Transmembrane helix</keyword>
<proteinExistence type="predicted"/>
<accession>A0A6I8W9H5</accession>
<dbReference type="Proteomes" id="UP000001819">
    <property type="component" value="Chromosome X"/>
</dbReference>
<keyword evidence="1" id="KW-0812">Transmembrane</keyword>
<gene>
    <name evidence="3" type="primary">LOC6900686</name>
</gene>
<dbReference type="RefSeq" id="XP_033239254.1">
    <property type="nucleotide sequence ID" value="XM_033383363.1"/>
</dbReference>
<protein>
    <submittedName>
        <fullName evidence="3">Uncharacterized protein isoform X1</fullName>
    </submittedName>
</protein>
<reference evidence="3" key="1">
    <citation type="submission" date="2025-08" db="UniProtKB">
        <authorList>
            <consortium name="RefSeq"/>
        </authorList>
    </citation>
    <scope>IDENTIFICATION</scope>
    <source>
        <strain evidence="3">MV-25-SWS-2005</strain>
        <tissue evidence="3">Whole body</tissue>
    </source>
</reference>
<evidence type="ECO:0000313" key="2">
    <source>
        <dbReference type="Proteomes" id="UP000001819"/>
    </source>
</evidence>
<dbReference type="AlphaFoldDB" id="A0A6I8W9H5"/>
<dbReference type="InParanoid" id="A0A6I8W9H5"/>
<name>A0A6I8W9H5_DROPS</name>
<keyword evidence="1" id="KW-0472">Membrane</keyword>
<sequence length="200" mass="23003">MVNSLHAFGLAIGWMDILGVLVFELMIFYLMRSRAAQEAPNDAEVPPDEGVVRQQRKHLTVGLFGPRYLKDSTKTWIFWAYLFLLNVWIVVTFLMIAGITWHKPELMICWLVWCVGGIFLDVFFVLWWCIELCAGDTIEALTNIIISLLTMIIEFGFIFVIFTIYTNLSNAPDENVKDSGLFLIVKNAMDPSQWIRLLFA</sequence>
<feature type="transmembrane region" description="Helical" evidence="1">
    <location>
        <begin position="6"/>
        <end position="30"/>
    </location>
</feature>
<feature type="transmembrane region" description="Helical" evidence="1">
    <location>
        <begin position="107"/>
        <end position="129"/>
    </location>
</feature>
<organism evidence="2 3">
    <name type="scientific">Drosophila pseudoobscura pseudoobscura</name>
    <name type="common">Fruit fly</name>
    <dbReference type="NCBI Taxonomy" id="46245"/>
    <lineage>
        <taxon>Eukaryota</taxon>
        <taxon>Metazoa</taxon>
        <taxon>Ecdysozoa</taxon>
        <taxon>Arthropoda</taxon>
        <taxon>Hexapoda</taxon>
        <taxon>Insecta</taxon>
        <taxon>Pterygota</taxon>
        <taxon>Neoptera</taxon>
        <taxon>Endopterygota</taxon>
        <taxon>Diptera</taxon>
        <taxon>Brachycera</taxon>
        <taxon>Muscomorpha</taxon>
        <taxon>Ephydroidea</taxon>
        <taxon>Drosophilidae</taxon>
        <taxon>Drosophila</taxon>
        <taxon>Sophophora</taxon>
    </lineage>
</organism>
<evidence type="ECO:0000256" key="1">
    <source>
        <dbReference type="SAM" id="Phobius"/>
    </source>
</evidence>
<feature type="transmembrane region" description="Helical" evidence="1">
    <location>
        <begin position="76"/>
        <end position="101"/>
    </location>
</feature>